<sequence>MAVIHGSTAGLKASQVRALERIYRRRLPPDRVISGELARYLTELSRDLRRQIGIIADRQGGIVHVILGDDREIVIPDLSDYGLGRSGLRGLRCLHTHLRQEPLSQDDINDLSLLRLDLMVAIGVDDQGLPGVTEMAYLLPPNPEGRTVELQRFASFYQLEVDFARFIRSLDDELERRAEETVDLDAGRERAILISVSRESRAVVEDSLAELEELARTAEVQVLDRVVQRAHRIHPRYLMGEGKIREVIVRALQQRATLLVFDQDLAPAQVAAIAALTELKVIDRTQLILDIFARRAHTRDGKVQVELAQLKYILPRLTGRGTAFSRLMGGIGGRGPGETKLEIDRRRIRDRIRRLEKQLQELTRGRVQRRQRRIRSGVPVISIVGYTNAGKSTLLNALTQSATFTENLLFATLDTASRRLRFPSEREVIITDTVGFIRKLPKSLLGAFRATLEELEDADLLLHLVDLSAPGFEQRITAVETILQELNLQQTPRLLVFNKVDLLPAEEVGHLCRRYQALPISALDRGTFAPLLREMERRFWPDENGTA</sequence>
<dbReference type="Gene3D" id="3.40.50.300">
    <property type="entry name" value="P-loop containing nucleotide triphosphate hydrolases"/>
    <property type="match status" value="1"/>
</dbReference>
<dbReference type="RefSeq" id="WP_148894061.1">
    <property type="nucleotide sequence ID" value="NZ_VNIB01000001.1"/>
</dbReference>
<dbReference type="GO" id="GO:0043022">
    <property type="term" value="F:ribosome binding"/>
    <property type="evidence" value="ECO:0007669"/>
    <property type="project" value="TreeGrafter"/>
</dbReference>
<dbReference type="PANTHER" id="PTHR10229:SF0">
    <property type="entry name" value="GTP-BINDING PROTEIN 6-RELATED"/>
    <property type="match status" value="1"/>
</dbReference>
<evidence type="ECO:0000256" key="1">
    <source>
        <dbReference type="ARBA" id="ARBA00022490"/>
    </source>
</evidence>
<comment type="subunit">
    <text evidence="6">Monomer. Associates with the 50S ribosomal subunit.</text>
</comment>
<evidence type="ECO:0000256" key="5">
    <source>
        <dbReference type="ARBA" id="ARBA00023134"/>
    </source>
</evidence>
<dbReference type="InterPro" id="IPR016496">
    <property type="entry name" value="GTPase_HflX"/>
</dbReference>
<gene>
    <name evidence="6" type="primary">hflX</name>
    <name evidence="9" type="ORF">EDC39_10111</name>
</gene>
<dbReference type="NCBIfam" id="TIGR00231">
    <property type="entry name" value="small_GTP"/>
    <property type="match status" value="1"/>
</dbReference>
<dbReference type="PRINTS" id="PR00326">
    <property type="entry name" value="GTP1OBG"/>
</dbReference>
<dbReference type="Pfam" id="PF13167">
    <property type="entry name" value="GTP-bdg_N"/>
    <property type="match status" value="1"/>
</dbReference>
<evidence type="ECO:0000256" key="6">
    <source>
        <dbReference type="HAMAP-Rule" id="MF_00900"/>
    </source>
</evidence>
<dbReference type="Gene3D" id="3.40.50.11060">
    <property type="entry name" value="GTPase HflX, N-terminal domain"/>
    <property type="match status" value="1"/>
</dbReference>
<dbReference type="CDD" id="cd01878">
    <property type="entry name" value="HflX"/>
    <property type="match status" value="1"/>
</dbReference>
<keyword evidence="4" id="KW-0460">Magnesium</keyword>
<dbReference type="PANTHER" id="PTHR10229">
    <property type="entry name" value="GTP-BINDING PROTEIN HFLX"/>
    <property type="match status" value="1"/>
</dbReference>
<keyword evidence="7" id="KW-0175">Coiled coil</keyword>
<name>A0A5D3WMS9_9BACT</name>
<dbReference type="Proteomes" id="UP000324159">
    <property type="component" value="Unassembled WGS sequence"/>
</dbReference>
<organism evidence="9 10">
    <name type="scientific">Geothermobacter ehrlichii</name>
    <dbReference type="NCBI Taxonomy" id="213224"/>
    <lineage>
        <taxon>Bacteria</taxon>
        <taxon>Pseudomonadati</taxon>
        <taxon>Thermodesulfobacteriota</taxon>
        <taxon>Desulfuromonadia</taxon>
        <taxon>Desulfuromonadales</taxon>
        <taxon>Geothermobacteraceae</taxon>
        <taxon>Geothermobacter</taxon>
    </lineage>
</organism>
<feature type="domain" description="Hflx-type G" evidence="8">
    <location>
        <begin position="379"/>
        <end position="543"/>
    </location>
</feature>
<dbReference type="NCBIfam" id="TIGR03156">
    <property type="entry name" value="GTP_HflX"/>
    <property type="match status" value="1"/>
</dbReference>
<evidence type="ECO:0000313" key="9">
    <source>
        <dbReference type="EMBL" id="TYO99851.1"/>
    </source>
</evidence>
<keyword evidence="10" id="KW-1185">Reference proteome</keyword>
<dbReference type="InterPro" id="IPR025121">
    <property type="entry name" value="GTPase_HflX_N"/>
</dbReference>
<dbReference type="EMBL" id="VNIB01000001">
    <property type="protein sequence ID" value="TYO99851.1"/>
    <property type="molecule type" value="Genomic_DNA"/>
</dbReference>
<dbReference type="OrthoDB" id="9812272at2"/>
<comment type="subcellular location">
    <subcellularLocation>
        <location evidence="6">Cytoplasm</location>
    </subcellularLocation>
    <text evidence="6">May associate with membranes.</text>
</comment>
<dbReference type="SUPFAM" id="SSF52540">
    <property type="entry name" value="P-loop containing nucleoside triphosphate hydrolases"/>
    <property type="match status" value="1"/>
</dbReference>
<comment type="function">
    <text evidence="6">GTPase that associates with the 50S ribosomal subunit and may have a role during protein synthesis or ribosome biogenesis.</text>
</comment>
<evidence type="ECO:0000259" key="8">
    <source>
        <dbReference type="PROSITE" id="PS51705"/>
    </source>
</evidence>
<keyword evidence="2" id="KW-0479">Metal-binding</keyword>
<dbReference type="GO" id="GO:0005737">
    <property type="term" value="C:cytoplasm"/>
    <property type="evidence" value="ECO:0007669"/>
    <property type="project" value="UniProtKB-SubCell"/>
</dbReference>
<dbReference type="GO" id="GO:0003924">
    <property type="term" value="F:GTPase activity"/>
    <property type="evidence" value="ECO:0007669"/>
    <property type="project" value="UniProtKB-UniRule"/>
</dbReference>
<dbReference type="FunFam" id="3.40.50.11060:FF:000001">
    <property type="entry name" value="GTPase HflX"/>
    <property type="match status" value="1"/>
</dbReference>
<comment type="caution">
    <text evidence="9">The sequence shown here is derived from an EMBL/GenBank/DDBJ whole genome shotgun (WGS) entry which is preliminary data.</text>
</comment>
<evidence type="ECO:0000256" key="7">
    <source>
        <dbReference type="SAM" id="Coils"/>
    </source>
</evidence>
<dbReference type="InterPro" id="IPR006073">
    <property type="entry name" value="GTP-bd"/>
</dbReference>
<dbReference type="Pfam" id="PF01926">
    <property type="entry name" value="MMR_HSR1"/>
    <property type="match status" value="1"/>
</dbReference>
<dbReference type="Pfam" id="PF16360">
    <property type="entry name" value="GTP-bdg_M"/>
    <property type="match status" value="1"/>
</dbReference>
<comment type="similarity">
    <text evidence="6">Belongs to the TRAFAC class OBG-HflX-like GTPase superfamily. HflX GTPase family.</text>
</comment>
<keyword evidence="1 6" id="KW-0963">Cytoplasm</keyword>
<reference evidence="9 10" key="1">
    <citation type="submission" date="2019-07" db="EMBL/GenBank/DDBJ databases">
        <title>Genomic Encyclopedia of Type Strains, Phase IV (KMG-IV): sequencing the most valuable type-strain genomes for metagenomic binning, comparative biology and taxonomic classification.</title>
        <authorList>
            <person name="Goeker M."/>
        </authorList>
    </citation>
    <scope>NUCLEOTIDE SEQUENCE [LARGE SCALE GENOMIC DNA]</scope>
    <source>
        <strain evidence="9 10">SS015</strain>
    </source>
</reference>
<evidence type="ECO:0000256" key="4">
    <source>
        <dbReference type="ARBA" id="ARBA00022842"/>
    </source>
</evidence>
<dbReference type="PROSITE" id="PS51705">
    <property type="entry name" value="G_HFLX"/>
    <property type="match status" value="1"/>
</dbReference>
<evidence type="ECO:0000256" key="2">
    <source>
        <dbReference type="ARBA" id="ARBA00022723"/>
    </source>
</evidence>
<protein>
    <recommendedName>
        <fullName evidence="6">GTPase HflX</fullName>
    </recommendedName>
    <alternativeName>
        <fullName evidence="6">GTP-binding protein HflX</fullName>
    </alternativeName>
</protein>
<dbReference type="InterPro" id="IPR032305">
    <property type="entry name" value="GTP-bd_M"/>
</dbReference>
<dbReference type="InterPro" id="IPR030394">
    <property type="entry name" value="G_HFLX_dom"/>
</dbReference>
<proteinExistence type="inferred from homology"/>
<keyword evidence="5 6" id="KW-0342">GTP-binding</keyword>
<dbReference type="InterPro" id="IPR042108">
    <property type="entry name" value="GTPase_HflX_N_sf"/>
</dbReference>
<dbReference type="GO" id="GO:0046872">
    <property type="term" value="F:metal ion binding"/>
    <property type="evidence" value="ECO:0007669"/>
    <property type="project" value="UniProtKB-KW"/>
</dbReference>
<dbReference type="InterPro" id="IPR027417">
    <property type="entry name" value="P-loop_NTPase"/>
</dbReference>
<evidence type="ECO:0000256" key="3">
    <source>
        <dbReference type="ARBA" id="ARBA00022741"/>
    </source>
</evidence>
<accession>A0A5D3WMS9</accession>
<evidence type="ECO:0000313" key="10">
    <source>
        <dbReference type="Proteomes" id="UP000324159"/>
    </source>
</evidence>
<feature type="coiled-coil region" evidence="7">
    <location>
        <begin position="338"/>
        <end position="372"/>
    </location>
</feature>
<dbReference type="Gene3D" id="6.10.250.2860">
    <property type="match status" value="1"/>
</dbReference>
<keyword evidence="3 6" id="KW-0547">Nucleotide-binding</keyword>
<dbReference type="InterPro" id="IPR005225">
    <property type="entry name" value="Small_GTP-bd"/>
</dbReference>
<dbReference type="HAMAP" id="MF_00900">
    <property type="entry name" value="GTPase_HflX"/>
    <property type="match status" value="1"/>
</dbReference>
<dbReference type="AlphaFoldDB" id="A0A5D3WMS9"/>
<dbReference type="GO" id="GO:0005525">
    <property type="term" value="F:GTP binding"/>
    <property type="evidence" value="ECO:0007669"/>
    <property type="project" value="UniProtKB-UniRule"/>
</dbReference>